<dbReference type="SUPFAM" id="SSF52540">
    <property type="entry name" value="P-loop containing nucleoside triphosphate hydrolases"/>
    <property type="match status" value="1"/>
</dbReference>
<organism evidence="2 3">
    <name type="scientific">Desulfonatronum thiosulfatophilum</name>
    <dbReference type="NCBI Taxonomy" id="617002"/>
    <lineage>
        <taxon>Bacteria</taxon>
        <taxon>Pseudomonadati</taxon>
        <taxon>Thermodesulfobacteriota</taxon>
        <taxon>Desulfovibrionia</taxon>
        <taxon>Desulfovibrionales</taxon>
        <taxon>Desulfonatronaceae</taxon>
        <taxon>Desulfonatronum</taxon>
    </lineage>
</organism>
<evidence type="ECO:0000313" key="2">
    <source>
        <dbReference type="EMBL" id="SDB52362.1"/>
    </source>
</evidence>
<name>A0A1G6E4S6_9BACT</name>
<dbReference type="PANTHER" id="PTHR42990">
    <property type="entry name" value="ATPASE"/>
    <property type="match status" value="1"/>
</dbReference>
<protein>
    <recommendedName>
        <fullName evidence="1">AAA domain-containing protein</fullName>
    </recommendedName>
</protein>
<dbReference type="Proteomes" id="UP000198771">
    <property type="component" value="Unassembled WGS sequence"/>
</dbReference>
<sequence length="403" mass="45272">MDALFSQQHSLLSSLTESRRYLHDLIDWNHRLLGIVGARGVGKTTMMLQRIKDIYGFSDKAAYVSIDHPYFEAQPLFDFAESFAAYGGELLCVDEVHKHPEWSRQIKAIYDSIPGLRVVFSGSSILRMSAQKADLSRRALVHELHGLSFREYLLLAHQQEFAPLPLERILEDHVTLAGAVVQRIKVLPCFRAYLEHGYYPFFLEGVEQYPLKLTAVMGQILEMDLPLAASIAPRQIGKLKKLLYLISTSVPIIPDIAKLARMTGISRPSIYDYLEKLQEARLLRLVRQAGGGAGLLAKPEKVYLDNTNLAQALAQTPDPGNIRETFFANQIASALPRQRLVDEGLTVPARGDFLVQGKWTFEVGGKGKKQNQINDLPAGYLAVDDLEVGHGRRIPLWLFGFMY</sequence>
<dbReference type="InterPro" id="IPR027417">
    <property type="entry name" value="P-loop_NTPase"/>
</dbReference>
<dbReference type="OrthoDB" id="9768467at2"/>
<reference evidence="2 3" key="1">
    <citation type="submission" date="2016-10" db="EMBL/GenBank/DDBJ databases">
        <authorList>
            <person name="de Groot N.N."/>
        </authorList>
    </citation>
    <scope>NUCLEOTIDE SEQUENCE [LARGE SCALE GENOMIC DNA]</scope>
    <source>
        <strain evidence="2 3">ASO4-2</strain>
    </source>
</reference>
<keyword evidence="3" id="KW-1185">Reference proteome</keyword>
<dbReference type="AlphaFoldDB" id="A0A1G6E4S6"/>
<dbReference type="STRING" id="617002.SAMN05660653_02616"/>
<gene>
    <name evidence="2" type="ORF">SAMN05660653_02616</name>
</gene>
<proteinExistence type="predicted"/>
<dbReference type="Pfam" id="PF13173">
    <property type="entry name" value="AAA_14"/>
    <property type="match status" value="1"/>
</dbReference>
<accession>A0A1G6E4S6</accession>
<dbReference type="EMBL" id="FMXO01000015">
    <property type="protein sequence ID" value="SDB52362.1"/>
    <property type="molecule type" value="Genomic_DNA"/>
</dbReference>
<evidence type="ECO:0000313" key="3">
    <source>
        <dbReference type="Proteomes" id="UP000198771"/>
    </source>
</evidence>
<evidence type="ECO:0000259" key="1">
    <source>
        <dbReference type="Pfam" id="PF13173"/>
    </source>
</evidence>
<dbReference type="PANTHER" id="PTHR42990:SF1">
    <property type="entry name" value="AAA+ ATPASE DOMAIN-CONTAINING PROTEIN"/>
    <property type="match status" value="1"/>
</dbReference>
<dbReference type="RefSeq" id="WP_092122600.1">
    <property type="nucleotide sequence ID" value="NZ_FMXO01000015.1"/>
</dbReference>
<dbReference type="InterPro" id="IPR041682">
    <property type="entry name" value="AAA_14"/>
</dbReference>
<feature type="domain" description="AAA" evidence="1">
    <location>
        <begin position="30"/>
        <end position="153"/>
    </location>
</feature>